<dbReference type="RefSeq" id="WP_379557851.1">
    <property type="nucleotide sequence ID" value="NZ_JBHTJS010000028.1"/>
</dbReference>
<feature type="transmembrane region" description="Helical" evidence="1">
    <location>
        <begin position="6"/>
        <end position="22"/>
    </location>
</feature>
<comment type="caution">
    <text evidence="2">The sequence shown here is derived from an EMBL/GenBank/DDBJ whole genome shotgun (WGS) entry which is preliminary data.</text>
</comment>
<evidence type="ECO:0000313" key="2">
    <source>
        <dbReference type="EMBL" id="MFD1007859.1"/>
    </source>
</evidence>
<name>A0ABW3KFF6_9GAMM</name>
<feature type="transmembrane region" description="Helical" evidence="1">
    <location>
        <begin position="42"/>
        <end position="62"/>
    </location>
</feature>
<accession>A0ABW3KFF6</accession>
<sequence>MLFKLLIVLLLLFMIGNLFWGLKSMLSQQAPRLMSRYIGRRLICAVLIVLLLIIALAAGWIVPHSPLMKVS</sequence>
<proteinExistence type="predicted"/>
<keyword evidence="1" id="KW-0472">Membrane</keyword>
<keyword evidence="1" id="KW-0812">Transmembrane</keyword>
<protein>
    <submittedName>
        <fullName evidence="2">DUF2909 family protein</fullName>
    </submittedName>
</protein>
<dbReference type="Pfam" id="PF11137">
    <property type="entry name" value="DUF2909"/>
    <property type="match status" value="1"/>
</dbReference>
<dbReference type="EMBL" id="JBHTJS010000028">
    <property type="protein sequence ID" value="MFD1007859.1"/>
    <property type="molecule type" value="Genomic_DNA"/>
</dbReference>
<gene>
    <name evidence="2" type="ORF">ACFQ1C_06810</name>
</gene>
<evidence type="ECO:0000256" key="1">
    <source>
        <dbReference type="SAM" id="Phobius"/>
    </source>
</evidence>
<dbReference type="Proteomes" id="UP001597048">
    <property type="component" value="Unassembled WGS sequence"/>
</dbReference>
<dbReference type="InterPro" id="IPR021313">
    <property type="entry name" value="DUF2909"/>
</dbReference>
<keyword evidence="1" id="KW-1133">Transmembrane helix</keyword>
<reference evidence="3" key="1">
    <citation type="journal article" date="2019" name="Int. J. Syst. Evol. Microbiol.">
        <title>The Global Catalogue of Microorganisms (GCM) 10K type strain sequencing project: providing services to taxonomists for standard genome sequencing and annotation.</title>
        <authorList>
            <consortium name="The Broad Institute Genomics Platform"/>
            <consortium name="The Broad Institute Genome Sequencing Center for Infectious Disease"/>
            <person name="Wu L."/>
            <person name="Ma J."/>
        </authorList>
    </citation>
    <scope>NUCLEOTIDE SEQUENCE [LARGE SCALE GENOMIC DNA]</scope>
    <source>
        <strain evidence="3">CCUG 60525</strain>
    </source>
</reference>
<keyword evidence="3" id="KW-1185">Reference proteome</keyword>
<evidence type="ECO:0000313" key="3">
    <source>
        <dbReference type="Proteomes" id="UP001597048"/>
    </source>
</evidence>
<organism evidence="2 3">
    <name type="scientific">Oceanisphaera ostreae</name>
    <dbReference type="NCBI Taxonomy" id="914151"/>
    <lineage>
        <taxon>Bacteria</taxon>
        <taxon>Pseudomonadati</taxon>
        <taxon>Pseudomonadota</taxon>
        <taxon>Gammaproteobacteria</taxon>
        <taxon>Aeromonadales</taxon>
        <taxon>Aeromonadaceae</taxon>
        <taxon>Oceanisphaera</taxon>
    </lineage>
</organism>